<dbReference type="FunFam" id="1.10.287.70:FF:000070">
    <property type="entry name" value="Potassium channel, subfamily K, member 12 like"/>
    <property type="match status" value="1"/>
</dbReference>
<evidence type="ECO:0000256" key="15">
    <source>
        <dbReference type="ARBA" id="ARBA00034430"/>
    </source>
</evidence>
<dbReference type="SUPFAM" id="SSF81324">
    <property type="entry name" value="Voltage-gated potassium channels"/>
    <property type="match status" value="2"/>
</dbReference>
<comment type="catalytic activity">
    <reaction evidence="15">
        <text>K(+)(in) = K(+)(out)</text>
        <dbReference type="Rhea" id="RHEA:29463"/>
        <dbReference type="ChEBI" id="CHEBI:29103"/>
    </reaction>
</comment>
<evidence type="ECO:0000256" key="8">
    <source>
        <dbReference type="ARBA" id="ARBA00022826"/>
    </source>
</evidence>
<organism evidence="19 20">
    <name type="scientific">Aldrovandia affinis</name>
    <dbReference type="NCBI Taxonomy" id="143900"/>
    <lineage>
        <taxon>Eukaryota</taxon>
        <taxon>Metazoa</taxon>
        <taxon>Chordata</taxon>
        <taxon>Craniata</taxon>
        <taxon>Vertebrata</taxon>
        <taxon>Euteleostomi</taxon>
        <taxon>Actinopterygii</taxon>
        <taxon>Neopterygii</taxon>
        <taxon>Teleostei</taxon>
        <taxon>Notacanthiformes</taxon>
        <taxon>Halosauridae</taxon>
        <taxon>Aldrovandia</taxon>
    </lineage>
</organism>
<evidence type="ECO:0000256" key="17">
    <source>
        <dbReference type="SAM" id="Phobius"/>
    </source>
</evidence>
<feature type="transmembrane region" description="Helical" evidence="17">
    <location>
        <begin position="256"/>
        <end position="276"/>
    </location>
</feature>
<evidence type="ECO:0000256" key="13">
    <source>
        <dbReference type="ARBA" id="ARBA00023136"/>
    </source>
</evidence>
<accession>A0AAD7RIL7</accession>
<name>A0AAD7RIL7_9TELE</name>
<evidence type="ECO:0000256" key="2">
    <source>
        <dbReference type="ARBA" id="ARBA00006666"/>
    </source>
</evidence>
<dbReference type="GO" id="GO:0015271">
    <property type="term" value="F:outward rectifier potassium channel activity"/>
    <property type="evidence" value="ECO:0007669"/>
    <property type="project" value="TreeGrafter"/>
</dbReference>
<evidence type="ECO:0000313" key="19">
    <source>
        <dbReference type="EMBL" id="KAJ8385028.1"/>
    </source>
</evidence>
<keyword evidence="13 17" id="KW-0472">Membrane</keyword>
<dbReference type="PANTHER" id="PTHR11003">
    <property type="entry name" value="POTASSIUM CHANNEL, SUBFAMILY K"/>
    <property type="match status" value="1"/>
</dbReference>
<dbReference type="GO" id="GO:0005886">
    <property type="term" value="C:plasma membrane"/>
    <property type="evidence" value="ECO:0007669"/>
    <property type="project" value="UniProtKB-SubCell"/>
</dbReference>
<evidence type="ECO:0000256" key="4">
    <source>
        <dbReference type="ARBA" id="ARBA00022475"/>
    </source>
</evidence>
<sequence>MVCRHGGEGARSCRPSLPRPSEDNARFGLLAALILFYLLCGAAVFSALARDSELQAHRHWDEQLANFSRRHGVGPQALQGLLRHYEDAYGAGVRADPVSPRWDFLGAFYFTGSVIATIGFGMTTPATAGGKIFLIFYGLIGCAATLLLLNLFLERLIALLAQALLWCHQRQSRCLGGTAGGAEEGRPEGWKPSVYSVMLILGVTALLIATGASLLLSSMEGWGYLESFYFCFVAFSTIGFGDLVSSQGEGHWAHGAYRLGNSLIIFAGVCCLYSLYSVTSILIKQLLKWVLSKLSDQRCHPCPSPSPFWLCCCPPRFPGNPPPVGSCCCDQHCGCNVVNPAPSPTAPGVETVYNSEMDIGGGRRLSGEMISVKDFLASNKVSLVAMQKQLSEISPVGPQEMHSQHTGFSGGAGSIAVMNNRLQETITNM</sequence>
<feature type="domain" description="Potassium channel" evidence="18">
    <location>
        <begin position="100"/>
        <end position="156"/>
    </location>
</feature>
<dbReference type="PRINTS" id="PR01333">
    <property type="entry name" value="2POREKCHANEL"/>
</dbReference>
<dbReference type="InterPro" id="IPR013099">
    <property type="entry name" value="K_chnl_dom"/>
</dbReference>
<evidence type="ECO:0000259" key="18">
    <source>
        <dbReference type="Pfam" id="PF07885"/>
    </source>
</evidence>
<keyword evidence="11 17" id="KW-1133">Transmembrane helix</keyword>
<evidence type="ECO:0000256" key="11">
    <source>
        <dbReference type="ARBA" id="ARBA00022989"/>
    </source>
</evidence>
<comment type="subcellular location">
    <subcellularLocation>
        <location evidence="1">Cell membrane</location>
        <topology evidence="1">Multi-pass membrane protein</topology>
    </subcellularLocation>
</comment>
<evidence type="ECO:0000256" key="14">
    <source>
        <dbReference type="ARBA" id="ARBA00023303"/>
    </source>
</evidence>
<comment type="caution">
    <text evidence="19">The sequence shown here is derived from an EMBL/GenBank/DDBJ whole genome shotgun (WGS) entry which is preliminary data.</text>
</comment>
<dbReference type="GO" id="GO:0030322">
    <property type="term" value="P:stabilization of membrane potential"/>
    <property type="evidence" value="ECO:0007669"/>
    <property type="project" value="TreeGrafter"/>
</dbReference>
<reference evidence="19" key="1">
    <citation type="journal article" date="2023" name="Science">
        <title>Genome structures resolve the early diversification of teleost fishes.</title>
        <authorList>
            <person name="Parey E."/>
            <person name="Louis A."/>
            <person name="Montfort J."/>
            <person name="Bouchez O."/>
            <person name="Roques C."/>
            <person name="Iampietro C."/>
            <person name="Lluch J."/>
            <person name="Castinel A."/>
            <person name="Donnadieu C."/>
            <person name="Desvignes T."/>
            <person name="Floi Bucao C."/>
            <person name="Jouanno E."/>
            <person name="Wen M."/>
            <person name="Mejri S."/>
            <person name="Dirks R."/>
            <person name="Jansen H."/>
            <person name="Henkel C."/>
            <person name="Chen W.J."/>
            <person name="Zahm M."/>
            <person name="Cabau C."/>
            <person name="Klopp C."/>
            <person name="Thompson A.W."/>
            <person name="Robinson-Rechavi M."/>
            <person name="Braasch I."/>
            <person name="Lecointre G."/>
            <person name="Bobe J."/>
            <person name="Postlethwait J.H."/>
            <person name="Berthelot C."/>
            <person name="Roest Crollius H."/>
            <person name="Guiguen Y."/>
        </authorList>
    </citation>
    <scope>NUCLEOTIDE SEQUENCE</scope>
    <source>
        <strain evidence="19">NC1722</strain>
    </source>
</reference>
<dbReference type="GO" id="GO:0022841">
    <property type="term" value="F:potassium ion leak channel activity"/>
    <property type="evidence" value="ECO:0007669"/>
    <property type="project" value="TreeGrafter"/>
</dbReference>
<evidence type="ECO:0000256" key="9">
    <source>
        <dbReference type="ARBA" id="ARBA00022882"/>
    </source>
</evidence>
<keyword evidence="6 16" id="KW-0812">Transmembrane</keyword>
<feature type="transmembrane region" description="Helical" evidence="17">
    <location>
        <begin position="227"/>
        <end position="244"/>
    </location>
</feature>
<evidence type="ECO:0000256" key="5">
    <source>
        <dbReference type="ARBA" id="ARBA00022538"/>
    </source>
</evidence>
<evidence type="ECO:0000256" key="1">
    <source>
        <dbReference type="ARBA" id="ARBA00004651"/>
    </source>
</evidence>
<keyword evidence="10" id="KW-0630">Potassium</keyword>
<feature type="transmembrane region" description="Helical" evidence="17">
    <location>
        <begin position="194"/>
        <end position="215"/>
    </location>
</feature>
<dbReference type="AlphaFoldDB" id="A0AAD7RIL7"/>
<evidence type="ECO:0000256" key="7">
    <source>
        <dbReference type="ARBA" id="ARBA00022723"/>
    </source>
</evidence>
<feature type="transmembrane region" description="Helical" evidence="17">
    <location>
        <begin position="134"/>
        <end position="153"/>
    </location>
</feature>
<dbReference type="Pfam" id="PF07885">
    <property type="entry name" value="Ion_trans_2"/>
    <property type="match status" value="2"/>
</dbReference>
<keyword evidence="8" id="KW-0631">Potassium channel</keyword>
<proteinExistence type="inferred from homology"/>
<feature type="domain" description="Potassium channel" evidence="18">
    <location>
        <begin position="206"/>
        <end position="282"/>
    </location>
</feature>
<gene>
    <name evidence="19" type="ORF">AAFF_G00195580</name>
</gene>
<dbReference type="EMBL" id="JAINUG010000260">
    <property type="protein sequence ID" value="KAJ8385028.1"/>
    <property type="molecule type" value="Genomic_DNA"/>
</dbReference>
<feature type="transmembrane region" description="Helical" evidence="17">
    <location>
        <begin position="104"/>
        <end position="122"/>
    </location>
</feature>
<dbReference type="Gene3D" id="1.10.287.70">
    <property type="match status" value="1"/>
</dbReference>
<keyword evidence="5" id="KW-0633">Potassium transport</keyword>
<dbReference type="GO" id="GO:0034702">
    <property type="term" value="C:monoatomic ion channel complex"/>
    <property type="evidence" value="ECO:0007669"/>
    <property type="project" value="UniProtKB-KW"/>
</dbReference>
<keyword evidence="9" id="KW-0851">Voltage-gated channel</keyword>
<dbReference type="GO" id="GO:0046872">
    <property type="term" value="F:metal ion binding"/>
    <property type="evidence" value="ECO:0007669"/>
    <property type="project" value="UniProtKB-KW"/>
</dbReference>
<keyword evidence="12 16" id="KW-0406">Ion transport</keyword>
<comment type="similarity">
    <text evidence="2 16">Belongs to the two pore domain potassium channel (TC 1.A.1.8) family.</text>
</comment>
<keyword evidence="20" id="KW-1185">Reference proteome</keyword>
<dbReference type="InterPro" id="IPR003280">
    <property type="entry name" value="2pore_dom_K_chnl"/>
</dbReference>
<keyword evidence="7" id="KW-0479">Metal-binding</keyword>
<keyword evidence="14 16" id="KW-0407">Ion channel</keyword>
<dbReference type="InterPro" id="IPR005410">
    <property type="entry name" value="2pore_dom_K_chnl_THIK"/>
</dbReference>
<evidence type="ECO:0000256" key="12">
    <source>
        <dbReference type="ARBA" id="ARBA00023065"/>
    </source>
</evidence>
<dbReference type="PANTHER" id="PTHR11003:SF264">
    <property type="entry name" value="POTASSIUM CHANNEL SUBFAMILY K MEMBER 13-LIKE"/>
    <property type="match status" value="1"/>
</dbReference>
<keyword evidence="4" id="KW-1003">Cell membrane</keyword>
<keyword evidence="3 16" id="KW-0813">Transport</keyword>
<evidence type="ECO:0000313" key="20">
    <source>
        <dbReference type="Proteomes" id="UP001221898"/>
    </source>
</evidence>
<evidence type="ECO:0000256" key="3">
    <source>
        <dbReference type="ARBA" id="ARBA00022448"/>
    </source>
</evidence>
<evidence type="ECO:0000256" key="16">
    <source>
        <dbReference type="RuleBase" id="RU003857"/>
    </source>
</evidence>
<protein>
    <recommendedName>
        <fullName evidence="18">Potassium channel domain-containing protein</fullName>
    </recommendedName>
</protein>
<evidence type="ECO:0000256" key="6">
    <source>
        <dbReference type="ARBA" id="ARBA00022692"/>
    </source>
</evidence>
<evidence type="ECO:0000256" key="10">
    <source>
        <dbReference type="ARBA" id="ARBA00022958"/>
    </source>
</evidence>
<feature type="transmembrane region" description="Helical" evidence="17">
    <location>
        <begin position="27"/>
        <end position="49"/>
    </location>
</feature>
<dbReference type="Proteomes" id="UP001221898">
    <property type="component" value="Unassembled WGS sequence"/>
</dbReference>
<dbReference type="PRINTS" id="PR01588">
    <property type="entry name" value="THIKCHANNEL"/>
</dbReference>